<dbReference type="EC" id="3.6.4.13" evidence="1"/>
<evidence type="ECO:0000256" key="7">
    <source>
        <dbReference type="SAM" id="MobiDB-lite"/>
    </source>
</evidence>
<dbReference type="PANTHER" id="PTHR18934">
    <property type="entry name" value="ATP-DEPENDENT RNA HELICASE"/>
    <property type="match status" value="1"/>
</dbReference>
<dbReference type="GO" id="GO:0003724">
    <property type="term" value="F:RNA helicase activity"/>
    <property type="evidence" value="ECO:0007669"/>
    <property type="project" value="UniProtKB-EC"/>
</dbReference>
<name>A0A813JEA3_POLGL</name>
<organism evidence="10 11">
    <name type="scientific">Polarella glacialis</name>
    <name type="common">Dinoflagellate</name>
    <dbReference type="NCBI Taxonomy" id="89957"/>
    <lineage>
        <taxon>Eukaryota</taxon>
        <taxon>Sar</taxon>
        <taxon>Alveolata</taxon>
        <taxon>Dinophyceae</taxon>
        <taxon>Suessiales</taxon>
        <taxon>Suessiaceae</taxon>
        <taxon>Polarella</taxon>
    </lineage>
</organism>
<accession>A0A813JEA3</accession>
<dbReference type="AlphaFoldDB" id="A0A813JEA3"/>
<feature type="domain" description="Helicase ATP-binding" evidence="8">
    <location>
        <begin position="64"/>
        <end position="238"/>
    </location>
</feature>
<feature type="compositionally biased region" description="Low complexity" evidence="7">
    <location>
        <begin position="28"/>
        <end position="42"/>
    </location>
</feature>
<dbReference type="Pfam" id="PF21010">
    <property type="entry name" value="HA2_C"/>
    <property type="match status" value="1"/>
</dbReference>
<evidence type="ECO:0000259" key="8">
    <source>
        <dbReference type="PROSITE" id="PS51192"/>
    </source>
</evidence>
<dbReference type="GO" id="GO:0016787">
    <property type="term" value="F:hydrolase activity"/>
    <property type="evidence" value="ECO:0007669"/>
    <property type="project" value="UniProtKB-KW"/>
</dbReference>
<feature type="domain" description="Helicase C-terminal" evidence="9">
    <location>
        <begin position="266"/>
        <end position="471"/>
    </location>
</feature>
<keyword evidence="2" id="KW-0547">Nucleotide-binding</keyword>
<dbReference type="Gene3D" id="1.20.120.1080">
    <property type="match status" value="1"/>
</dbReference>
<comment type="catalytic activity">
    <reaction evidence="6">
        <text>ATP + H2O = ADP + phosphate + H(+)</text>
        <dbReference type="Rhea" id="RHEA:13065"/>
        <dbReference type="ChEBI" id="CHEBI:15377"/>
        <dbReference type="ChEBI" id="CHEBI:15378"/>
        <dbReference type="ChEBI" id="CHEBI:30616"/>
        <dbReference type="ChEBI" id="CHEBI:43474"/>
        <dbReference type="ChEBI" id="CHEBI:456216"/>
        <dbReference type="EC" id="3.6.4.13"/>
    </reaction>
</comment>
<dbReference type="InterPro" id="IPR001650">
    <property type="entry name" value="Helicase_C-like"/>
</dbReference>
<comment type="caution">
    <text evidence="10">The sequence shown here is derived from an EMBL/GenBank/DDBJ whole genome shotgun (WGS) entry which is preliminary data.</text>
</comment>
<dbReference type="PROSITE" id="PS00690">
    <property type="entry name" value="DEAH_ATP_HELICASE"/>
    <property type="match status" value="1"/>
</dbReference>
<dbReference type="SUPFAM" id="SSF52540">
    <property type="entry name" value="P-loop containing nucleoside triphosphate hydrolases"/>
    <property type="match status" value="1"/>
</dbReference>
<proteinExistence type="predicted"/>
<evidence type="ECO:0000259" key="9">
    <source>
        <dbReference type="PROSITE" id="PS51194"/>
    </source>
</evidence>
<protein>
    <recommendedName>
        <fullName evidence="1">RNA helicase</fullName>
        <ecNumber evidence="1">3.6.4.13</ecNumber>
    </recommendedName>
</protein>
<dbReference type="InterPro" id="IPR027417">
    <property type="entry name" value="P-loop_NTPase"/>
</dbReference>
<dbReference type="PANTHER" id="PTHR18934:SF118">
    <property type="entry name" value="ATP-DEPENDENT RNA HELICASE DHX33"/>
    <property type="match status" value="1"/>
</dbReference>
<feature type="non-terminal residue" evidence="10">
    <location>
        <position position="1"/>
    </location>
</feature>
<evidence type="ECO:0000256" key="2">
    <source>
        <dbReference type="ARBA" id="ARBA00022741"/>
    </source>
</evidence>
<dbReference type="PROSITE" id="PS51192">
    <property type="entry name" value="HELICASE_ATP_BIND_1"/>
    <property type="match status" value="1"/>
</dbReference>
<dbReference type="CDD" id="cd18791">
    <property type="entry name" value="SF2_C_RHA"/>
    <property type="match status" value="1"/>
</dbReference>
<dbReference type="SMART" id="SM00490">
    <property type="entry name" value="HELICc"/>
    <property type="match status" value="1"/>
</dbReference>
<dbReference type="InterPro" id="IPR014001">
    <property type="entry name" value="Helicase_ATP-bd"/>
</dbReference>
<keyword evidence="5" id="KW-0067">ATP-binding</keyword>
<dbReference type="GO" id="GO:0003725">
    <property type="term" value="F:double-stranded RNA binding"/>
    <property type="evidence" value="ECO:0007669"/>
    <property type="project" value="TreeGrafter"/>
</dbReference>
<dbReference type="PROSITE" id="PS51194">
    <property type="entry name" value="HELICASE_CTER"/>
    <property type="match status" value="1"/>
</dbReference>
<sequence>AMAEFRGAELSGPPRKRARAATQEAEVGTGATPASSSRSSGSFKSAAAASAATLPVRSHRKEILDAVRNHRVVVLVGETGSGKTTQVPQFLYEAGFTRHGGNNGGHGVVAVTQPRRIAAISVANRVAQEMSCEVGGLVGFHVRFQNKTSRETRLKYMTDGMLVRESASGSHGGLRSCSVVVLDEAHERSVHTDVLLGLVKIALETNDPPGLKVVIMSATLHAAPFVEFFGGSDKVALLNVPGRQHAVQVYYTPSPEPDFLDAATVAVLQLHVSRPPGDVLLFLPGQEDIDGLQRILEEKQELLAKKRQETPEQQVFEKTAGGAPVYGLLASHAWPCFGKVDGILIRPIYAALPFDQQELVFEPTPPGFRKIVLATNIAETSITIPGIRYVIDTGFMKLKLCNPATGVEMLRTVETSQASASQRAGRAGREAPGEVFRLYVESEFHKMPAQTPPEILRCEMASVYMDLKALGIKKVIDFPLVDRPPREALEKAAHFLCRIGALDRSDVLTDLGRKLAMMPVHPLYAYCLLTSFEFECTAEILSIVAMLSAESQFFVTSKKQREKSVATPKVLQHEDGDHLSLLSAYTQWKKNQNPKAFARENSLNHQALEKAATIRGQLKDLVQQAWGASQISSCGGPKNWVVVRRCLLKGFFTQTARRDDVNQNSYQTLLSRQVAKLHPSSVLHRRQPPPACVVYSELVTTTKSYLRVVTEVDPAWLPELCPQFFGAALTASG</sequence>
<dbReference type="GO" id="GO:0005524">
    <property type="term" value="F:ATP binding"/>
    <property type="evidence" value="ECO:0007669"/>
    <property type="project" value="UniProtKB-KW"/>
</dbReference>
<dbReference type="InterPro" id="IPR011709">
    <property type="entry name" value="DEAD-box_helicase_OB_fold"/>
</dbReference>
<dbReference type="Gene3D" id="3.40.50.300">
    <property type="entry name" value="P-loop containing nucleotide triphosphate hydrolases"/>
    <property type="match status" value="2"/>
</dbReference>
<dbReference type="Pfam" id="PF07717">
    <property type="entry name" value="OB_NTP_bind"/>
    <property type="match status" value="1"/>
</dbReference>
<evidence type="ECO:0000256" key="6">
    <source>
        <dbReference type="ARBA" id="ARBA00047984"/>
    </source>
</evidence>
<dbReference type="InterPro" id="IPR002464">
    <property type="entry name" value="DNA/RNA_helicase_DEAH_CS"/>
</dbReference>
<feature type="region of interest" description="Disordered" evidence="7">
    <location>
        <begin position="1"/>
        <end position="42"/>
    </location>
</feature>
<gene>
    <name evidence="10" type="ORF">PGLA2088_LOCUS19246</name>
</gene>
<evidence type="ECO:0000256" key="4">
    <source>
        <dbReference type="ARBA" id="ARBA00022806"/>
    </source>
</evidence>
<dbReference type="InterPro" id="IPR007502">
    <property type="entry name" value="Helicase-assoc_dom"/>
</dbReference>
<dbReference type="SMART" id="SM00487">
    <property type="entry name" value="DEXDc"/>
    <property type="match status" value="1"/>
</dbReference>
<evidence type="ECO:0000256" key="1">
    <source>
        <dbReference type="ARBA" id="ARBA00012552"/>
    </source>
</evidence>
<evidence type="ECO:0000256" key="3">
    <source>
        <dbReference type="ARBA" id="ARBA00022801"/>
    </source>
</evidence>
<dbReference type="GO" id="GO:0005730">
    <property type="term" value="C:nucleolus"/>
    <property type="evidence" value="ECO:0007669"/>
    <property type="project" value="TreeGrafter"/>
</dbReference>
<dbReference type="Proteomes" id="UP000626109">
    <property type="component" value="Unassembled WGS sequence"/>
</dbReference>
<evidence type="ECO:0000313" key="11">
    <source>
        <dbReference type="Proteomes" id="UP000626109"/>
    </source>
</evidence>
<reference evidence="10" key="1">
    <citation type="submission" date="2021-02" db="EMBL/GenBank/DDBJ databases">
        <authorList>
            <person name="Dougan E. K."/>
            <person name="Rhodes N."/>
            <person name="Thang M."/>
            <person name="Chan C."/>
        </authorList>
    </citation>
    <scope>NUCLEOTIDE SEQUENCE</scope>
</reference>
<dbReference type="Pfam" id="PF00270">
    <property type="entry name" value="DEAD"/>
    <property type="match status" value="1"/>
</dbReference>
<keyword evidence="3" id="KW-0378">Hydrolase</keyword>
<keyword evidence="4" id="KW-0347">Helicase</keyword>
<dbReference type="SMART" id="SM00847">
    <property type="entry name" value="HA2"/>
    <property type="match status" value="1"/>
</dbReference>
<evidence type="ECO:0000313" key="10">
    <source>
        <dbReference type="EMBL" id="CAE8675087.1"/>
    </source>
</evidence>
<dbReference type="InterPro" id="IPR011545">
    <property type="entry name" value="DEAD/DEAH_box_helicase_dom"/>
</dbReference>
<dbReference type="Pfam" id="PF00271">
    <property type="entry name" value="Helicase_C"/>
    <property type="match status" value="1"/>
</dbReference>
<dbReference type="GO" id="GO:0045943">
    <property type="term" value="P:positive regulation of transcription by RNA polymerase I"/>
    <property type="evidence" value="ECO:0007669"/>
    <property type="project" value="TreeGrafter"/>
</dbReference>
<dbReference type="Pfam" id="PF04408">
    <property type="entry name" value="WHD_HA2"/>
    <property type="match status" value="1"/>
</dbReference>
<dbReference type="EMBL" id="CAJNNW010024976">
    <property type="protein sequence ID" value="CAE8675087.1"/>
    <property type="molecule type" value="Genomic_DNA"/>
</dbReference>
<evidence type="ECO:0000256" key="5">
    <source>
        <dbReference type="ARBA" id="ARBA00022840"/>
    </source>
</evidence>
<dbReference type="InterPro" id="IPR048333">
    <property type="entry name" value="HA2_WH"/>
</dbReference>